<keyword evidence="2" id="KW-0489">Methyltransferase</keyword>
<gene>
    <name evidence="2" type="ORF">EFY87_12480</name>
</gene>
<dbReference type="PANTHER" id="PTHR43861">
    <property type="entry name" value="TRANS-ACONITATE 2-METHYLTRANSFERASE-RELATED"/>
    <property type="match status" value="1"/>
</dbReference>
<evidence type="ECO:0000256" key="1">
    <source>
        <dbReference type="ARBA" id="ARBA00022679"/>
    </source>
</evidence>
<dbReference type="RefSeq" id="WP_123271806.1">
    <property type="nucleotide sequence ID" value="NZ_RJJQ01000012.1"/>
</dbReference>
<dbReference type="SUPFAM" id="SSF53335">
    <property type="entry name" value="S-adenosyl-L-methionine-dependent methyltransferases"/>
    <property type="match status" value="1"/>
</dbReference>
<dbReference type="Pfam" id="PF13489">
    <property type="entry name" value="Methyltransf_23"/>
    <property type="match status" value="1"/>
</dbReference>
<protein>
    <submittedName>
        <fullName evidence="2">Class I SAM-dependent methyltransferase</fullName>
    </submittedName>
</protein>
<dbReference type="Proteomes" id="UP000271678">
    <property type="component" value="Unassembled WGS sequence"/>
</dbReference>
<dbReference type="GO" id="GO:0032259">
    <property type="term" value="P:methylation"/>
    <property type="evidence" value="ECO:0007669"/>
    <property type="project" value="UniProtKB-KW"/>
</dbReference>
<dbReference type="CDD" id="cd02440">
    <property type="entry name" value="AdoMet_MTases"/>
    <property type="match status" value="1"/>
</dbReference>
<comment type="caution">
    <text evidence="2">The sequence shown here is derived from an EMBL/GenBank/DDBJ whole genome shotgun (WGS) entry which is preliminary data.</text>
</comment>
<accession>A0A3M9M961</accession>
<reference evidence="2 3" key="1">
    <citation type="submission" date="2018-11" db="EMBL/GenBank/DDBJ databases">
        <title>Draft genome of Simplicispira Flexivirga sp. BO-16.</title>
        <authorList>
            <person name="Im W.T."/>
        </authorList>
    </citation>
    <scope>NUCLEOTIDE SEQUENCE [LARGE SCALE GENOMIC DNA]</scope>
    <source>
        <strain evidence="2 3">BO-16</strain>
    </source>
</reference>
<dbReference type="AlphaFoldDB" id="A0A3M9M961"/>
<keyword evidence="3" id="KW-1185">Reference proteome</keyword>
<dbReference type="InterPro" id="IPR029063">
    <property type="entry name" value="SAM-dependent_MTases_sf"/>
</dbReference>
<organism evidence="2 3">
    <name type="scientific">Flexivirga caeni</name>
    <dbReference type="NCBI Taxonomy" id="2294115"/>
    <lineage>
        <taxon>Bacteria</taxon>
        <taxon>Bacillati</taxon>
        <taxon>Actinomycetota</taxon>
        <taxon>Actinomycetes</taxon>
        <taxon>Micrococcales</taxon>
        <taxon>Dermacoccaceae</taxon>
        <taxon>Flexivirga</taxon>
    </lineage>
</organism>
<sequence length="216" mass="22969">MPQHTRFDDEAAAWDDEPGHEERQLAVARAIEQAADLRSEMRALDIGGGTGRLSILLADRVASVVVTDPSAGMVQVAAQRIAAAGLGDRVRAVQADLTTDRIDGSYDVVWSSMALHHVHDVDGLLRSVAGLLVDGGRLAIADLDADPDGAFHAAKPDFDGHHGFDRQRLAEQVAGAGFVDVHFSDATTVVKAGREFGLFLCMAAKAPVRRSSPRGQ</sequence>
<dbReference type="GO" id="GO:0008168">
    <property type="term" value="F:methyltransferase activity"/>
    <property type="evidence" value="ECO:0007669"/>
    <property type="project" value="UniProtKB-KW"/>
</dbReference>
<dbReference type="Gene3D" id="3.40.50.150">
    <property type="entry name" value="Vaccinia Virus protein VP39"/>
    <property type="match status" value="1"/>
</dbReference>
<evidence type="ECO:0000313" key="3">
    <source>
        <dbReference type="Proteomes" id="UP000271678"/>
    </source>
</evidence>
<name>A0A3M9M961_9MICO</name>
<proteinExistence type="predicted"/>
<dbReference type="OrthoDB" id="9791837at2"/>
<dbReference type="PANTHER" id="PTHR43861:SF3">
    <property type="entry name" value="PUTATIVE (AFU_ORTHOLOGUE AFUA_2G14390)-RELATED"/>
    <property type="match status" value="1"/>
</dbReference>
<evidence type="ECO:0000313" key="2">
    <source>
        <dbReference type="EMBL" id="RNI21088.1"/>
    </source>
</evidence>
<dbReference type="EMBL" id="RJJQ01000012">
    <property type="protein sequence ID" value="RNI21088.1"/>
    <property type="molecule type" value="Genomic_DNA"/>
</dbReference>
<keyword evidence="1 2" id="KW-0808">Transferase</keyword>